<evidence type="ECO:0008006" key="2">
    <source>
        <dbReference type="Google" id="ProtNLM"/>
    </source>
</evidence>
<protein>
    <recommendedName>
        <fullName evidence="2">Arginase family protein</fullName>
    </recommendedName>
</protein>
<dbReference type="RefSeq" id="WP_024037221.1">
    <property type="nucleotide sequence ID" value="NZ_CACRUE010000024.1"/>
</dbReference>
<name>A0A6N3BRI3_9FIRM</name>
<proteinExistence type="predicted"/>
<reference evidence="1" key="1">
    <citation type="submission" date="2019-11" db="EMBL/GenBank/DDBJ databases">
        <authorList>
            <person name="Feng L."/>
        </authorList>
    </citation>
    <scope>NUCLEOTIDE SEQUENCE</scope>
    <source>
        <strain evidence="1">IbartlettiiLFYP30</strain>
    </source>
</reference>
<sequence>MSSLITIDWDYFMNYMSHWNGSYIENDNNINKHWYKKYYEEKKRGIDITRSMNVGDEVDNFWPILKKNLDFKKDTKVLLTESHLAAYKIAIDNKVDSVISFDSHSDLGYQGLDSFKFEVNCADWLGKLLYEVKIKEANIVYGPYTNEHSDQFKEINEAYNINYLSLEEVKCQEPCKIIHICRSGCWSAPWLDNKFKAFVFESGFEFKNIDIKERHWNPASISLADQIDYMLYG</sequence>
<organism evidence="1">
    <name type="scientific">Intestinibacter bartlettii</name>
    <dbReference type="NCBI Taxonomy" id="261299"/>
    <lineage>
        <taxon>Bacteria</taxon>
        <taxon>Bacillati</taxon>
        <taxon>Bacillota</taxon>
        <taxon>Clostridia</taxon>
        <taxon>Peptostreptococcales</taxon>
        <taxon>Peptostreptococcaceae</taxon>
        <taxon>Intestinibacter</taxon>
    </lineage>
</organism>
<evidence type="ECO:0000313" key="1">
    <source>
        <dbReference type="EMBL" id="VYU05288.1"/>
    </source>
</evidence>
<dbReference type="EMBL" id="CACRUE010000024">
    <property type="protein sequence ID" value="VYU05288.1"/>
    <property type="molecule type" value="Genomic_DNA"/>
</dbReference>
<accession>A0A6N3BRI3</accession>
<gene>
    <name evidence="1" type="ORF">IBLFYP30_01621</name>
</gene>
<dbReference type="AlphaFoldDB" id="A0A6N3BRI3"/>